<evidence type="ECO:0000256" key="1">
    <source>
        <dbReference type="ARBA" id="ARBA00004141"/>
    </source>
</evidence>
<evidence type="ECO:0000256" key="2">
    <source>
        <dbReference type="ARBA" id="ARBA00006464"/>
    </source>
</evidence>
<dbReference type="GO" id="GO:0016780">
    <property type="term" value="F:phosphotransferase activity, for other substituted phosphate groups"/>
    <property type="evidence" value="ECO:0007669"/>
    <property type="project" value="TreeGrafter"/>
</dbReference>
<dbReference type="EMBL" id="LDTF01000047">
    <property type="protein sequence ID" value="KTT98281.1"/>
    <property type="molecule type" value="Genomic_DNA"/>
</dbReference>
<accession>A0A147ISM4</accession>
<dbReference type="AlphaFoldDB" id="A0A147ISM4"/>
<protein>
    <recommendedName>
        <fullName evidence="9">Bacterial sugar transferase domain-containing protein</fullName>
    </recommendedName>
</protein>
<dbReference type="GO" id="GO:0000271">
    <property type="term" value="P:polysaccharide biosynthetic process"/>
    <property type="evidence" value="ECO:0007669"/>
    <property type="project" value="UniProtKB-KW"/>
</dbReference>
<comment type="subcellular location">
    <subcellularLocation>
        <location evidence="1">Membrane</location>
        <topology evidence="1">Multi-pass membrane protein</topology>
    </subcellularLocation>
</comment>
<evidence type="ECO:0000256" key="3">
    <source>
        <dbReference type="ARBA" id="ARBA00022679"/>
    </source>
</evidence>
<comment type="similarity">
    <text evidence="2">Belongs to the bacterial sugar transferase family.</text>
</comment>
<evidence type="ECO:0000256" key="5">
    <source>
        <dbReference type="ARBA" id="ARBA00022989"/>
    </source>
</evidence>
<evidence type="ECO:0000313" key="11">
    <source>
        <dbReference type="Proteomes" id="UP000073923"/>
    </source>
</evidence>
<feature type="transmembrane region" description="Helical" evidence="8">
    <location>
        <begin position="272"/>
        <end position="293"/>
    </location>
</feature>
<feature type="transmembrane region" description="Helical" evidence="8">
    <location>
        <begin position="97"/>
        <end position="116"/>
    </location>
</feature>
<evidence type="ECO:0000256" key="7">
    <source>
        <dbReference type="ARBA" id="ARBA00023169"/>
    </source>
</evidence>
<evidence type="ECO:0000256" key="8">
    <source>
        <dbReference type="SAM" id="Phobius"/>
    </source>
</evidence>
<dbReference type="InterPro" id="IPR017475">
    <property type="entry name" value="EPS_sugar_tfrase"/>
</dbReference>
<evidence type="ECO:0000256" key="4">
    <source>
        <dbReference type="ARBA" id="ARBA00022692"/>
    </source>
</evidence>
<feature type="transmembrane region" description="Helical" evidence="8">
    <location>
        <begin position="62"/>
        <end position="85"/>
    </location>
</feature>
<dbReference type="Proteomes" id="UP000073923">
    <property type="component" value="Unassembled WGS sequence"/>
</dbReference>
<name>A0A147ISM4_9SPHN</name>
<comment type="caution">
    <text evidence="10">The sequence shown here is derived from an EMBL/GenBank/DDBJ whole genome shotgun (WGS) entry which is preliminary data.</text>
</comment>
<feature type="transmembrane region" description="Helical" evidence="8">
    <location>
        <begin position="28"/>
        <end position="50"/>
    </location>
</feature>
<feature type="domain" description="Bacterial sugar transferase" evidence="9">
    <location>
        <begin position="267"/>
        <end position="454"/>
    </location>
</feature>
<keyword evidence="3" id="KW-0808">Transferase</keyword>
<dbReference type="InterPro" id="IPR003362">
    <property type="entry name" value="Bact_transf"/>
</dbReference>
<dbReference type="PANTHER" id="PTHR30576:SF0">
    <property type="entry name" value="UNDECAPRENYL-PHOSPHATE N-ACETYLGALACTOSAMINYL 1-PHOSPHATE TRANSFERASE-RELATED"/>
    <property type="match status" value="1"/>
</dbReference>
<evidence type="ECO:0000259" key="9">
    <source>
        <dbReference type="Pfam" id="PF02397"/>
    </source>
</evidence>
<keyword evidence="7" id="KW-0270">Exopolysaccharide synthesis</keyword>
<dbReference type="PANTHER" id="PTHR30576">
    <property type="entry name" value="COLANIC BIOSYNTHESIS UDP-GLUCOSE LIPID CARRIER TRANSFERASE"/>
    <property type="match status" value="1"/>
</dbReference>
<organism evidence="10 11">
    <name type="scientific">Sphingomonas yabuuchiae</name>
    <dbReference type="NCBI Taxonomy" id="172044"/>
    <lineage>
        <taxon>Bacteria</taxon>
        <taxon>Pseudomonadati</taxon>
        <taxon>Pseudomonadota</taxon>
        <taxon>Alphaproteobacteria</taxon>
        <taxon>Sphingomonadales</taxon>
        <taxon>Sphingomonadaceae</taxon>
        <taxon>Sphingomonas</taxon>
    </lineage>
</organism>
<feature type="transmembrane region" description="Helical" evidence="8">
    <location>
        <begin position="122"/>
        <end position="141"/>
    </location>
</feature>
<evidence type="ECO:0000256" key="6">
    <source>
        <dbReference type="ARBA" id="ARBA00023136"/>
    </source>
</evidence>
<evidence type="ECO:0000313" key="10">
    <source>
        <dbReference type="EMBL" id="KTT98281.1"/>
    </source>
</evidence>
<dbReference type="GO" id="GO:0016020">
    <property type="term" value="C:membrane"/>
    <property type="evidence" value="ECO:0007669"/>
    <property type="project" value="UniProtKB-SubCell"/>
</dbReference>
<keyword evidence="4 8" id="KW-0812">Transmembrane</keyword>
<gene>
    <name evidence="10" type="ORF">NS355_09580</name>
</gene>
<keyword evidence="6 8" id="KW-0472">Membrane</keyword>
<dbReference type="Pfam" id="PF02397">
    <property type="entry name" value="Bac_transf"/>
    <property type="match status" value="1"/>
</dbReference>
<dbReference type="PATRIC" id="fig|172044.3.peg.1853"/>
<proteinExistence type="inferred from homology"/>
<reference evidence="10 11" key="1">
    <citation type="journal article" date="2016" name="Front. Microbiol.">
        <title>Genomic Resource of Rice Seed Associated Bacteria.</title>
        <authorList>
            <person name="Midha S."/>
            <person name="Bansal K."/>
            <person name="Sharma S."/>
            <person name="Kumar N."/>
            <person name="Patil P.P."/>
            <person name="Chaudhry V."/>
            <person name="Patil P.B."/>
        </authorList>
    </citation>
    <scope>NUCLEOTIDE SEQUENCE [LARGE SCALE GENOMIC DNA]</scope>
    <source>
        <strain evidence="10 11">NS355</strain>
    </source>
</reference>
<dbReference type="NCBIfam" id="TIGR03025">
    <property type="entry name" value="EPS_sugtrans"/>
    <property type="match status" value="1"/>
</dbReference>
<keyword evidence="5 8" id="KW-1133">Transmembrane helix</keyword>
<sequence>MSSIDGSALPDVVHALNRRVKNRRNIRGLAVAGDAIVIIAAFTIAAAIRYGNPLDGQALNTLAALLPVYMFLALGQHGFTMAAIARARSSVAKALGALFLSIGFVGLIAFFLQAVGGVSRGVVGAGAVLAAFFLIGFRGWLALYAHRLLGKVTINEVVILDGPQTRAPHPGSIILDAAKDKIGMRLDSPAMLDRLGRCLQTADRVIVMCPVERRAHWVSVLKSSNVNAEIVTEELDEIGAIGLGNYDGNTTLAVASAPLDLPDQILKRAFDVAVVMVALPLLAPLMILVAILIKIDSKGPVFFRQPRVGLGNRVFHIYKFRSMRAAQNDLSGGKSTSRNDSRVTRVGAFIRKTSIDELPQILNVLTGDMSVVGPRPHPLESKAEDRLFWDIDGRYWHRHAVKPGMTGLAQIRGFRGATEKESDLVNRLQADLEYVSGWSLWRDIIIIFATFRVLSHQNAY</sequence>